<keyword evidence="1" id="KW-1133">Transmembrane helix</keyword>
<feature type="transmembrane region" description="Helical" evidence="1">
    <location>
        <begin position="12"/>
        <end position="31"/>
    </location>
</feature>
<reference evidence="3" key="1">
    <citation type="journal article" date="2023" name="Comput. Struct. Biotechnol. J.">
        <title>Discovery of a novel marine Bacteroidetes with a rich repertoire of carbohydrate-active enzymes.</title>
        <authorList>
            <person name="Chen B."/>
            <person name="Liu G."/>
            <person name="Chen Q."/>
            <person name="Wang H."/>
            <person name="Liu L."/>
            <person name="Tang K."/>
        </authorList>
    </citation>
    <scope>NUCLEOTIDE SEQUENCE</scope>
    <source>
        <strain evidence="3">TK19036</strain>
    </source>
</reference>
<feature type="domain" description="VanZ-like" evidence="2">
    <location>
        <begin position="16"/>
        <end position="145"/>
    </location>
</feature>
<reference evidence="3" key="2">
    <citation type="journal article" date="2024" name="Antonie Van Leeuwenhoek">
        <title>Roseihalotalea indica gen. nov., sp. nov., a halophilic Bacteroidetes from mesopelagic Southwest Indian Ocean with higher carbohydrate metabolic potential.</title>
        <authorList>
            <person name="Chen B."/>
            <person name="Zhang M."/>
            <person name="Lin D."/>
            <person name="Ye J."/>
            <person name="Tang K."/>
        </authorList>
    </citation>
    <scope>NUCLEOTIDE SEQUENCE</scope>
    <source>
        <strain evidence="3">TK19036</strain>
    </source>
</reference>
<feature type="transmembrane region" description="Helical" evidence="1">
    <location>
        <begin position="67"/>
        <end position="92"/>
    </location>
</feature>
<feature type="transmembrane region" description="Helical" evidence="1">
    <location>
        <begin position="104"/>
        <end position="123"/>
    </location>
</feature>
<proteinExistence type="predicted"/>
<dbReference type="EMBL" id="CP120682">
    <property type="protein sequence ID" value="WKN34640.1"/>
    <property type="molecule type" value="Genomic_DNA"/>
</dbReference>
<keyword evidence="1" id="KW-0472">Membrane</keyword>
<sequence>MAITTNTTYLKYILLVLYFVVLIWVLFFINIPPFVRSPLRFQDVPPQLIPFGSVFHFFTSKSFDGKAYFILSNVIGNIVLFIPLGIFIAWIWGTLHLGLKATAFTILISTTAELLQYTFYLGVFDIDDILFNTLGGWIGYMLIKWSDLDHRLRKKRG</sequence>
<gene>
    <name evidence="3" type="ORF">K4G66_19900</name>
</gene>
<dbReference type="PANTHER" id="PTHR36834:SF1">
    <property type="entry name" value="INTEGRAL MEMBRANE PROTEIN"/>
    <property type="match status" value="1"/>
</dbReference>
<protein>
    <submittedName>
        <fullName evidence="3">VanZ family protein</fullName>
    </submittedName>
</protein>
<dbReference type="InterPro" id="IPR006976">
    <property type="entry name" value="VanZ-like"/>
</dbReference>
<name>A0AA49GH51_9BACT</name>
<dbReference type="AlphaFoldDB" id="A0AA49GH51"/>
<evidence type="ECO:0000256" key="1">
    <source>
        <dbReference type="SAM" id="Phobius"/>
    </source>
</evidence>
<evidence type="ECO:0000313" key="3">
    <source>
        <dbReference type="EMBL" id="WKN34640.1"/>
    </source>
</evidence>
<keyword evidence="1" id="KW-0812">Transmembrane</keyword>
<dbReference type="InterPro" id="IPR053150">
    <property type="entry name" value="Teicoplanin_resist-assoc"/>
</dbReference>
<dbReference type="Pfam" id="PF04892">
    <property type="entry name" value="VanZ"/>
    <property type="match status" value="1"/>
</dbReference>
<organism evidence="3">
    <name type="scientific">Roseihalotalea indica</name>
    <dbReference type="NCBI Taxonomy" id="2867963"/>
    <lineage>
        <taxon>Bacteria</taxon>
        <taxon>Pseudomonadati</taxon>
        <taxon>Bacteroidota</taxon>
        <taxon>Cytophagia</taxon>
        <taxon>Cytophagales</taxon>
        <taxon>Catalimonadaceae</taxon>
        <taxon>Roseihalotalea</taxon>
    </lineage>
</organism>
<evidence type="ECO:0000259" key="2">
    <source>
        <dbReference type="Pfam" id="PF04892"/>
    </source>
</evidence>
<accession>A0AA49GH51</accession>
<dbReference type="PANTHER" id="PTHR36834">
    <property type="entry name" value="MEMBRANE PROTEIN-RELATED"/>
    <property type="match status" value="1"/>
</dbReference>
<feature type="transmembrane region" description="Helical" evidence="1">
    <location>
        <begin position="129"/>
        <end position="146"/>
    </location>
</feature>